<dbReference type="AlphaFoldDB" id="X1TV30"/>
<sequence length="29" mass="3239">CLTTITGYTSANHIFPGVFTTFISWDDMV</sequence>
<gene>
    <name evidence="1" type="ORF">S12H4_12369</name>
</gene>
<protein>
    <submittedName>
        <fullName evidence="1">Uncharacterized protein</fullName>
    </submittedName>
</protein>
<comment type="caution">
    <text evidence="1">The sequence shown here is derived from an EMBL/GenBank/DDBJ whole genome shotgun (WGS) entry which is preliminary data.</text>
</comment>
<reference evidence="1" key="1">
    <citation type="journal article" date="2014" name="Front. Microbiol.">
        <title>High frequency of phylogenetically diverse reductive dehalogenase-homologous genes in deep subseafloor sedimentary metagenomes.</title>
        <authorList>
            <person name="Kawai M."/>
            <person name="Futagami T."/>
            <person name="Toyoda A."/>
            <person name="Takaki Y."/>
            <person name="Nishi S."/>
            <person name="Hori S."/>
            <person name="Arai W."/>
            <person name="Tsubouchi T."/>
            <person name="Morono Y."/>
            <person name="Uchiyama I."/>
            <person name="Ito T."/>
            <person name="Fujiyama A."/>
            <person name="Inagaki F."/>
            <person name="Takami H."/>
        </authorList>
    </citation>
    <scope>NUCLEOTIDE SEQUENCE</scope>
    <source>
        <strain evidence="1">Expedition CK06-06</strain>
    </source>
</reference>
<organism evidence="1">
    <name type="scientific">marine sediment metagenome</name>
    <dbReference type="NCBI Taxonomy" id="412755"/>
    <lineage>
        <taxon>unclassified sequences</taxon>
        <taxon>metagenomes</taxon>
        <taxon>ecological metagenomes</taxon>
    </lineage>
</organism>
<proteinExistence type="predicted"/>
<dbReference type="EMBL" id="BARW01005849">
    <property type="protein sequence ID" value="GAI83894.1"/>
    <property type="molecule type" value="Genomic_DNA"/>
</dbReference>
<name>X1TV30_9ZZZZ</name>
<evidence type="ECO:0000313" key="1">
    <source>
        <dbReference type="EMBL" id="GAI83894.1"/>
    </source>
</evidence>
<accession>X1TV30</accession>
<feature type="non-terminal residue" evidence="1">
    <location>
        <position position="1"/>
    </location>
</feature>